<feature type="transmembrane region" description="Helical" evidence="18">
    <location>
        <begin position="319"/>
        <end position="343"/>
    </location>
</feature>
<feature type="transmembrane region" description="Helical" evidence="18">
    <location>
        <begin position="451"/>
        <end position="469"/>
    </location>
</feature>
<evidence type="ECO:0000256" key="2">
    <source>
        <dbReference type="ARBA" id="ARBA00006434"/>
    </source>
</evidence>
<dbReference type="NCBIfam" id="TIGR00813">
    <property type="entry name" value="sss"/>
    <property type="match status" value="1"/>
</dbReference>
<dbReference type="GO" id="GO:0015293">
    <property type="term" value="F:symporter activity"/>
    <property type="evidence" value="ECO:0007669"/>
    <property type="project" value="UniProtKB-KW"/>
</dbReference>
<dbReference type="RefSeq" id="WP_099988443.1">
    <property type="nucleotide sequence ID" value="NZ_CP024700.1"/>
</dbReference>
<dbReference type="GO" id="GO:0015233">
    <property type="term" value="F:pantothenate transmembrane transporter activity"/>
    <property type="evidence" value="ECO:0007669"/>
    <property type="project" value="InterPro"/>
</dbReference>
<name>A0AAD0ANE3_9FUSO</name>
<dbReference type="EMBL" id="CP024700">
    <property type="protein sequence ID" value="ATV62715.1"/>
    <property type="molecule type" value="Genomic_DNA"/>
</dbReference>
<keyword evidence="10" id="KW-0406">Ion transport</keyword>
<dbReference type="GO" id="GO:0036376">
    <property type="term" value="P:sodium ion export across plasma membrane"/>
    <property type="evidence" value="ECO:0007669"/>
    <property type="project" value="InterPro"/>
</dbReference>
<organism evidence="19 20">
    <name type="scientific">Fusobacterium pseudoperiodonticum</name>
    <dbReference type="NCBI Taxonomy" id="2663009"/>
    <lineage>
        <taxon>Bacteria</taxon>
        <taxon>Fusobacteriati</taxon>
        <taxon>Fusobacteriota</taxon>
        <taxon>Fusobacteriia</taxon>
        <taxon>Fusobacteriales</taxon>
        <taxon>Fusobacteriaceae</taxon>
        <taxon>Fusobacterium</taxon>
    </lineage>
</organism>
<comment type="catalytic activity">
    <reaction evidence="13">
        <text>(R)-pantothenate(in) + Na(+)(in) = (R)-pantothenate(out) + Na(+)(out)</text>
        <dbReference type="Rhea" id="RHEA:29927"/>
        <dbReference type="ChEBI" id="CHEBI:29032"/>
        <dbReference type="ChEBI" id="CHEBI:29101"/>
    </reaction>
    <physiologicalReaction direction="right-to-left" evidence="13">
        <dbReference type="Rhea" id="RHEA:29929"/>
    </physiologicalReaction>
</comment>
<gene>
    <name evidence="19" type="primary">panF</name>
    <name evidence="19" type="ORF">CTM74_13290</name>
</gene>
<dbReference type="GO" id="GO:0015081">
    <property type="term" value="F:sodium ion transmembrane transporter activity"/>
    <property type="evidence" value="ECO:0007669"/>
    <property type="project" value="InterPro"/>
</dbReference>
<dbReference type="Gene3D" id="1.20.1730.10">
    <property type="entry name" value="Sodium/glucose cotransporter"/>
    <property type="match status" value="1"/>
</dbReference>
<comment type="similarity">
    <text evidence="2 17">Belongs to the sodium:solute symporter (SSF) (TC 2.A.21) family.</text>
</comment>
<dbReference type="InterPro" id="IPR001734">
    <property type="entry name" value="Na/solute_symporter"/>
</dbReference>
<feature type="transmembrane region" description="Helical" evidence="18">
    <location>
        <begin position="45"/>
        <end position="65"/>
    </location>
</feature>
<evidence type="ECO:0000256" key="10">
    <source>
        <dbReference type="ARBA" id="ARBA00023065"/>
    </source>
</evidence>
<feature type="transmembrane region" description="Helical" evidence="18">
    <location>
        <begin position="6"/>
        <end position="24"/>
    </location>
</feature>
<dbReference type="PROSITE" id="PS50283">
    <property type="entry name" value="NA_SOLUT_SYMP_3"/>
    <property type="match status" value="1"/>
</dbReference>
<evidence type="ECO:0000313" key="20">
    <source>
        <dbReference type="Proteomes" id="UP000228552"/>
    </source>
</evidence>
<dbReference type="GO" id="GO:0005886">
    <property type="term" value="C:plasma membrane"/>
    <property type="evidence" value="ECO:0007669"/>
    <property type="project" value="UniProtKB-SubCell"/>
</dbReference>
<feature type="transmembrane region" description="Helical" evidence="18">
    <location>
        <begin position="392"/>
        <end position="413"/>
    </location>
</feature>
<keyword evidence="3" id="KW-0813">Transport</keyword>
<dbReference type="CDD" id="cd10327">
    <property type="entry name" value="SLC5sbd_PanF"/>
    <property type="match status" value="1"/>
</dbReference>
<comment type="subcellular location">
    <subcellularLocation>
        <location evidence="1">Cell inner membrane</location>
        <topology evidence="1">Multi-pass membrane protein</topology>
    </subcellularLocation>
</comment>
<keyword evidence="4" id="KW-1003">Cell membrane</keyword>
<evidence type="ECO:0000256" key="17">
    <source>
        <dbReference type="RuleBase" id="RU362091"/>
    </source>
</evidence>
<proteinExistence type="inferred from homology"/>
<comment type="function">
    <text evidence="14">Catalyzes the sodium-dependent uptake of extracellular pantothenate.</text>
</comment>
<feature type="transmembrane region" description="Helical" evidence="18">
    <location>
        <begin position="420"/>
        <end position="439"/>
    </location>
</feature>
<feature type="transmembrane region" description="Helical" evidence="18">
    <location>
        <begin position="77"/>
        <end position="96"/>
    </location>
</feature>
<keyword evidence="12" id="KW-0739">Sodium transport</keyword>
<dbReference type="InterPro" id="IPR011849">
    <property type="entry name" value="Na/pantothenate_symporter"/>
</dbReference>
<evidence type="ECO:0000256" key="4">
    <source>
        <dbReference type="ARBA" id="ARBA00022475"/>
    </source>
</evidence>
<dbReference type="FunFam" id="1.20.1730.10:FF:000003">
    <property type="entry name" value="Sodium/pantothenate symporter"/>
    <property type="match status" value="1"/>
</dbReference>
<evidence type="ECO:0000256" key="1">
    <source>
        <dbReference type="ARBA" id="ARBA00004429"/>
    </source>
</evidence>
<evidence type="ECO:0000256" key="6">
    <source>
        <dbReference type="ARBA" id="ARBA00022692"/>
    </source>
</evidence>
<evidence type="ECO:0000256" key="11">
    <source>
        <dbReference type="ARBA" id="ARBA00023136"/>
    </source>
</evidence>
<feature type="transmembrane region" description="Helical" evidence="18">
    <location>
        <begin position="239"/>
        <end position="263"/>
    </location>
</feature>
<evidence type="ECO:0000256" key="18">
    <source>
        <dbReference type="SAM" id="Phobius"/>
    </source>
</evidence>
<keyword evidence="20" id="KW-1185">Reference proteome</keyword>
<feature type="transmembrane region" description="Helical" evidence="18">
    <location>
        <begin position="124"/>
        <end position="146"/>
    </location>
</feature>
<evidence type="ECO:0000256" key="8">
    <source>
        <dbReference type="ARBA" id="ARBA00022989"/>
    </source>
</evidence>
<evidence type="ECO:0000256" key="3">
    <source>
        <dbReference type="ARBA" id="ARBA00022448"/>
    </source>
</evidence>
<evidence type="ECO:0000256" key="16">
    <source>
        <dbReference type="ARBA" id="ARBA00078588"/>
    </source>
</evidence>
<feature type="transmembrane region" description="Helical" evidence="18">
    <location>
        <begin position="369"/>
        <end position="386"/>
    </location>
</feature>
<dbReference type="Pfam" id="PF00474">
    <property type="entry name" value="SSF"/>
    <property type="match status" value="1"/>
</dbReference>
<keyword evidence="8 18" id="KW-1133">Transmembrane helix</keyword>
<dbReference type="InterPro" id="IPR018212">
    <property type="entry name" value="Na/solute_symporter_CS"/>
</dbReference>
<evidence type="ECO:0000256" key="5">
    <source>
        <dbReference type="ARBA" id="ARBA00022519"/>
    </source>
</evidence>
<protein>
    <recommendedName>
        <fullName evidence="15">Sodium/pantothenate symporter</fullName>
    </recommendedName>
    <alternativeName>
        <fullName evidence="16">Pantothenate permease</fullName>
    </alternativeName>
</protein>
<evidence type="ECO:0000256" key="7">
    <source>
        <dbReference type="ARBA" id="ARBA00022847"/>
    </source>
</evidence>
<dbReference type="PANTHER" id="PTHR48086:SF4">
    <property type="entry name" value="SODIUM_PANTOTHENATE SYMPORTER"/>
    <property type="match status" value="1"/>
</dbReference>
<accession>A0AAD0ANE3</accession>
<keyword evidence="6 18" id="KW-0812">Transmembrane</keyword>
<evidence type="ECO:0000256" key="9">
    <source>
        <dbReference type="ARBA" id="ARBA00023053"/>
    </source>
</evidence>
<dbReference type="NCBIfam" id="TIGR02119">
    <property type="entry name" value="panF"/>
    <property type="match status" value="1"/>
</dbReference>
<feature type="transmembrane region" description="Helical" evidence="18">
    <location>
        <begin position="189"/>
        <end position="206"/>
    </location>
</feature>
<feature type="transmembrane region" description="Helical" evidence="18">
    <location>
        <begin position="275"/>
        <end position="299"/>
    </location>
</feature>
<evidence type="ECO:0000313" key="19">
    <source>
        <dbReference type="EMBL" id="ATV62715.1"/>
    </source>
</evidence>
<keyword evidence="11 18" id="KW-0472">Membrane</keyword>
<dbReference type="InterPro" id="IPR050277">
    <property type="entry name" value="Sodium:Solute_Symporter"/>
</dbReference>
<keyword evidence="9" id="KW-0915">Sodium</keyword>
<keyword evidence="7" id="KW-0769">Symport</keyword>
<dbReference type="PANTHER" id="PTHR48086">
    <property type="entry name" value="SODIUM/PROLINE SYMPORTER-RELATED"/>
    <property type="match status" value="1"/>
</dbReference>
<dbReference type="AlphaFoldDB" id="A0AAD0ANE3"/>
<dbReference type="PROSITE" id="PS00456">
    <property type="entry name" value="NA_SOLUT_SYMP_1"/>
    <property type="match status" value="1"/>
</dbReference>
<feature type="transmembrane region" description="Helical" evidence="18">
    <location>
        <begin position="158"/>
        <end position="177"/>
    </location>
</feature>
<evidence type="ECO:0000256" key="15">
    <source>
        <dbReference type="ARBA" id="ARBA00071946"/>
    </source>
</evidence>
<evidence type="ECO:0000256" key="12">
    <source>
        <dbReference type="ARBA" id="ARBA00023201"/>
    </source>
</evidence>
<evidence type="ECO:0000256" key="14">
    <source>
        <dbReference type="ARBA" id="ARBA00058214"/>
    </source>
</evidence>
<reference evidence="19 20" key="1">
    <citation type="submission" date="2017-11" db="EMBL/GenBank/DDBJ databases">
        <title>Genome sequencing of Fusobacterium periodonticum KCOM 1263.</title>
        <authorList>
            <person name="Kook J.-K."/>
            <person name="Park S.-N."/>
            <person name="Lim Y.K."/>
        </authorList>
    </citation>
    <scope>NUCLEOTIDE SEQUENCE [LARGE SCALE GENOMIC DNA]</scope>
    <source>
        <strain evidence="19 20">KCOM 1263</strain>
    </source>
</reference>
<keyword evidence="5" id="KW-0997">Cell inner membrane</keyword>
<evidence type="ECO:0000256" key="13">
    <source>
        <dbReference type="ARBA" id="ARBA00052886"/>
    </source>
</evidence>
<dbReference type="Proteomes" id="UP000228552">
    <property type="component" value="Chromosome"/>
</dbReference>
<dbReference type="InterPro" id="IPR038377">
    <property type="entry name" value="Na/Glc_symporter_sf"/>
</dbReference>
<sequence length="484" mass="52847">MDKILIIVPILLYLSAMLFIAYRVNKIKNSSESFTNEYYIGGRSMGGFVLAMTIVATYVGASSFIGGPGIAYKLGLGWVLLACIQVPTAFFTLGVLGKKLSIISRKLDAITIFDVLKARYNNNFLNILSSIMLIIFFISAIVAQFIGGARLFEAVTGLSYTTGLIIFSSVVIIYTTFGGFRAVTLTDAIQAVVMFAATIVLFFVILRHGNGMENIMMKIKEIDPNLLKPDSGGDIAKPFIMSFWILVGIGILGLPATTIRCMAFKDAKAMHNAMIIGTSLVGVLVLGMHLVGVMGRAIIPDLQEVDKIIPILALKNLYPILAGVFIGGPLAAVMSTVDSLLIISSSTLIKDLYVTYLDKNASENKIKKISMWTSFLIGLLVFILSVKPISLITWINLFALGGQEIVFFCPLILGLYWKRANATGAIASIFFGIVAYLYFEITKTKIFSLHNIVPSLVVALTAFVIFSLIGKKSDEKTIEVFFEY</sequence>